<gene>
    <name evidence="1" type="ORF">KME65_08420</name>
</gene>
<proteinExistence type="predicted"/>
<reference evidence="1 2" key="1">
    <citation type="submission" date="2021-05" db="EMBL/GenBank/DDBJ databases">
        <title>Genetic and Functional Diversity in Clade A Lucinid endosymbionts from the Bahamas.</title>
        <authorList>
            <person name="Giani N.M."/>
            <person name="Engel A.S."/>
            <person name="Campbell B.J."/>
        </authorList>
    </citation>
    <scope>NUCLEOTIDE SEQUENCE [LARGE SCALE GENOMIC DNA]</scope>
    <source>
        <strain evidence="1">LUC16012Gg_MoonRockCtena</strain>
    </source>
</reference>
<name>A0A944MCN3_9GAMM</name>
<organism evidence="1 2">
    <name type="scientific">Candidatus Thiodiazotropha taylori</name>
    <dbReference type="NCBI Taxonomy" id="2792791"/>
    <lineage>
        <taxon>Bacteria</taxon>
        <taxon>Pseudomonadati</taxon>
        <taxon>Pseudomonadota</taxon>
        <taxon>Gammaproteobacteria</taxon>
        <taxon>Chromatiales</taxon>
        <taxon>Sedimenticolaceae</taxon>
        <taxon>Candidatus Thiodiazotropha</taxon>
    </lineage>
</organism>
<protein>
    <submittedName>
        <fullName evidence="1">Uncharacterized protein</fullName>
    </submittedName>
</protein>
<evidence type="ECO:0000313" key="1">
    <source>
        <dbReference type="EMBL" id="MBT2988977.1"/>
    </source>
</evidence>
<comment type="caution">
    <text evidence="1">The sequence shown here is derived from an EMBL/GenBank/DDBJ whole genome shotgun (WGS) entry which is preliminary data.</text>
</comment>
<dbReference type="Proteomes" id="UP000770889">
    <property type="component" value="Unassembled WGS sequence"/>
</dbReference>
<dbReference type="AlphaFoldDB" id="A0A944MCN3"/>
<accession>A0A944MCN3</accession>
<sequence length="60" mass="6840">MGCDRATTTAATPVTEWSTEEMVIHQLHELLRYEELEHRQRLDELDALSLPRAGTTLSES</sequence>
<evidence type="ECO:0000313" key="2">
    <source>
        <dbReference type="Proteomes" id="UP000770889"/>
    </source>
</evidence>
<dbReference type="EMBL" id="JAHHGM010000006">
    <property type="protein sequence ID" value="MBT2988977.1"/>
    <property type="molecule type" value="Genomic_DNA"/>
</dbReference>